<evidence type="ECO:0000313" key="5">
    <source>
        <dbReference type="EMBL" id="ABU80395.1"/>
    </source>
</evidence>
<evidence type="ECO:0000256" key="4">
    <source>
        <dbReference type="SAM" id="Phobius"/>
    </source>
</evidence>
<keyword evidence="4" id="KW-0472">Membrane</keyword>
<dbReference type="Pfam" id="PF01126">
    <property type="entry name" value="Heme_oxygenase"/>
    <property type="match status" value="1"/>
</dbReference>
<dbReference type="PANTHER" id="PTHR10720">
    <property type="entry name" value="HEME OXYGENASE"/>
    <property type="match status" value="1"/>
</dbReference>
<dbReference type="GO" id="GO:0006788">
    <property type="term" value="P:heme oxidation"/>
    <property type="evidence" value="ECO:0007669"/>
    <property type="project" value="InterPro"/>
</dbReference>
<keyword evidence="4" id="KW-1133">Transmembrane helix</keyword>
<proteinExistence type="evidence at transcript level"/>
<dbReference type="CDD" id="cd19165">
    <property type="entry name" value="HemeO"/>
    <property type="match status" value="1"/>
</dbReference>
<dbReference type="Gene3D" id="1.20.910.10">
    <property type="entry name" value="Heme oxygenase-like"/>
    <property type="match status" value="1"/>
</dbReference>
<accession>E4VPA0</accession>
<dbReference type="PANTHER" id="PTHR10720:SF0">
    <property type="entry name" value="HEME OXYGENASE"/>
    <property type="match status" value="1"/>
</dbReference>
<feature type="transmembrane region" description="Helical" evidence="4">
    <location>
        <begin position="284"/>
        <end position="309"/>
    </location>
</feature>
<evidence type="ECO:0000256" key="1">
    <source>
        <dbReference type="ARBA" id="ARBA00022617"/>
    </source>
</evidence>
<dbReference type="GO" id="GO:0046872">
    <property type="term" value="F:metal ion binding"/>
    <property type="evidence" value="ECO:0007669"/>
    <property type="project" value="UniProtKB-KW"/>
</dbReference>
<reference evidence="5" key="1">
    <citation type="submission" date="2007-04" db="EMBL/GenBank/DDBJ databases">
        <title>Cloning and characterization of heme oxygenase.</title>
        <authorList>
            <person name="Lin C.-T."/>
            <person name="Huang C.-Y."/>
        </authorList>
    </citation>
    <scope>NUCLEOTIDE SEQUENCE</scope>
</reference>
<dbReference type="EMBL" id="EF580916">
    <property type="protein sequence ID" value="ABU80395.1"/>
    <property type="molecule type" value="mRNA"/>
</dbReference>
<protein>
    <submittedName>
        <fullName evidence="5">Heme oxygenase</fullName>
    </submittedName>
</protein>
<keyword evidence="3" id="KW-0408">Iron</keyword>
<dbReference type="InterPro" id="IPR016084">
    <property type="entry name" value="Haem_Oase-like_multi-hlx"/>
</dbReference>
<evidence type="ECO:0000256" key="3">
    <source>
        <dbReference type="ARBA" id="ARBA00023004"/>
    </source>
</evidence>
<keyword evidence="4" id="KW-0812">Transmembrane</keyword>
<sequence length="329" mass="36012">MTDYSDVELDLSLPMATLLRLGTAAAHEDIEVSQGAGWLARGEPDREEYVRFLMMLWHVYDALERALEQHADHPILHPTYNPTLLFRTTNLSLDISLLLETSESSWRSHPMHRALMESPPLPLTRYITRLESIAESPDPSALLAHAYVRYLGDLSGGQIIRAKVAKAYGLDNGFGTSFYEFKPLGGTGIATIGDMKKIKEWYREGMNAAVGNDQVLKSVILREAIVAFGLNSGLFACLTAPVSPRASDPATPPLGVPDSPVDDVRGTQMAGKVVYQAPDSLEKVYNLSSVIAVVAALSLAHFIMVVGGFTGERGYAKLEAVQQWFGAHR</sequence>
<evidence type="ECO:0000256" key="2">
    <source>
        <dbReference type="ARBA" id="ARBA00022723"/>
    </source>
</evidence>
<dbReference type="SUPFAM" id="SSF48613">
    <property type="entry name" value="Heme oxygenase-like"/>
    <property type="match status" value="1"/>
</dbReference>
<keyword evidence="2" id="KW-0479">Metal-binding</keyword>
<keyword evidence="1" id="KW-0349">Heme</keyword>
<name>E4VPA0_TAICA</name>
<dbReference type="InterPro" id="IPR016053">
    <property type="entry name" value="Haem_Oase-like"/>
</dbReference>
<organism evidence="5">
    <name type="scientific">Taiwanofungus camphoratus</name>
    <name type="common">Poroid brown-rot fungus</name>
    <name type="synonym">Antrodia camphorata</name>
    <dbReference type="NCBI Taxonomy" id="2696576"/>
    <lineage>
        <taxon>Eukaryota</taxon>
        <taxon>Fungi</taxon>
        <taxon>Dikarya</taxon>
        <taxon>Basidiomycota</taxon>
        <taxon>Agaricomycotina</taxon>
        <taxon>Agaricomycetes</taxon>
        <taxon>Polyporales</taxon>
        <taxon>Taiwanofungaceae</taxon>
        <taxon>Taiwanofungus</taxon>
    </lineage>
</organism>
<dbReference type="GO" id="GO:0004392">
    <property type="term" value="F:heme oxygenase (decyclizing) activity"/>
    <property type="evidence" value="ECO:0007669"/>
    <property type="project" value="InterPro"/>
</dbReference>
<dbReference type="InterPro" id="IPR002051">
    <property type="entry name" value="Haem_Oase"/>
</dbReference>
<dbReference type="AlphaFoldDB" id="E4VPA0"/>